<protein>
    <submittedName>
        <fullName evidence="2">Uncharacterized protein</fullName>
    </submittedName>
</protein>
<name>G3HR68_CRIGR</name>
<accession>G3HR68</accession>
<evidence type="ECO:0000313" key="3">
    <source>
        <dbReference type="Proteomes" id="UP000001075"/>
    </source>
</evidence>
<gene>
    <name evidence="2" type="ORF">I79_013331</name>
</gene>
<evidence type="ECO:0000313" key="2">
    <source>
        <dbReference type="EMBL" id="EGW06832.1"/>
    </source>
</evidence>
<organism evidence="2 3">
    <name type="scientific">Cricetulus griseus</name>
    <name type="common">Chinese hamster</name>
    <name type="synonym">Cricetulus barabensis griseus</name>
    <dbReference type="NCBI Taxonomy" id="10029"/>
    <lineage>
        <taxon>Eukaryota</taxon>
        <taxon>Metazoa</taxon>
        <taxon>Chordata</taxon>
        <taxon>Craniata</taxon>
        <taxon>Vertebrata</taxon>
        <taxon>Euteleostomi</taxon>
        <taxon>Mammalia</taxon>
        <taxon>Eutheria</taxon>
        <taxon>Euarchontoglires</taxon>
        <taxon>Glires</taxon>
        <taxon>Rodentia</taxon>
        <taxon>Myomorpha</taxon>
        <taxon>Muroidea</taxon>
        <taxon>Cricetidae</taxon>
        <taxon>Cricetinae</taxon>
        <taxon>Cricetulus</taxon>
    </lineage>
</organism>
<evidence type="ECO:0000256" key="1">
    <source>
        <dbReference type="SAM" id="MobiDB-lite"/>
    </source>
</evidence>
<proteinExistence type="predicted"/>
<sequence>MRLGCVWELSDPGHPYPFALEEPETPETAPGHTQCISSPSQDPFKLPDCVGNGKGGRHGRGASTRPSPVAGHGPPGGNSTANGGVSAGKGSRTRKTASAMATEKASTSTSGTSDRKARGRERRFRFRQENGRGAGGRVRPWGRRTGLVPQLPP</sequence>
<dbReference type="EMBL" id="JH000627">
    <property type="protein sequence ID" value="EGW06832.1"/>
    <property type="molecule type" value="Genomic_DNA"/>
</dbReference>
<dbReference type="Proteomes" id="UP000001075">
    <property type="component" value="Unassembled WGS sequence"/>
</dbReference>
<dbReference type="AlphaFoldDB" id="G3HR68"/>
<feature type="region of interest" description="Disordered" evidence="1">
    <location>
        <begin position="1"/>
        <end position="153"/>
    </location>
</feature>
<reference evidence="3" key="1">
    <citation type="journal article" date="2011" name="Nat. Biotechnol.">
        <title>The genomic sequence of the Chinese hamster ovary (CHO)-K1 cell line.</title>
        <authorList>
            <person name="Xu X."/>
            <person name="Nagarajan H."/>
            <person name="Lewis N.E."/>
            <person name="Pan S."/>
            <person name="Cai Z."/>
            <person name="Liu X."/>
            <person name="Chen W."/>
            <person name="Xie M."/>
            <person name="Wang W."/>
            <person name="Hammond S."/>
            <person name="Andersen M.R."/>
            <person name="Neff N."/>
            <person name="Passarelli B."/>
            <person name="Koh W."/>
            <person name="Fan H.C."/>
            <person name="Wang J."/>
            <person name="Gui Y."/>
            <person name="Lee K.H."/>
            <person name="Betenbaugh M.J."/>
            <person name="Quake S.R."/>
            <person name="Famili I."/>
            <person name="Palsson B.O."/>
            <person name="Wang J."/>
        </authorList>
    </citation>
    <scope>NUCLEOTIDE SEQUENCE [LARGE SCALE GENOMIC DNA]</scope>
    <source>
        <strain evidence="3">CHO K1 cell line</strain>
    </source>
</reference>
<dbReference type="InParanoid" id="G3HR68"/>